<name>L7MID9_RHIPC</name>
<dbReference type="InterPro" id="IPR003615">
    <property type="entry name" value="HNH_nuc"/>
</dbReference>
<sequence length="288" mass="32710">RPDARLAVVCGVSVARVCAVFPCELGRIERRLLYAYLDEMKDQAGPSDSWVSGVKLGIVRLGRAAGKIKYTLLDERDITLVHEYSFEARVEVDKDGNGAQIFAYAYEMNQGKSTGQYLHQLLWERHFGGVAPGFRVVHLNGVTMDNRLENLALERLPLTPHLAAVPAAPSMPVTESQPNKQREQSLYWAAIQQLPPEHLVEELADAAVTKYYNANGEVIEEDEEGGCYYECHYPPCSSLEREPREFSICGRCQAARYCGLFCQQRDWPLHKRHCRPRLRAHREKPPER</sequence>
<dbReference type="InterPro" id="IPR002893">
    <property type="entry name" value="Znf_MYND"/>
</dbReference>
<keyword evidence="1" id="KW-0479">Metal-binding</keyword>
<proteinExistence type="evidence at transcript level"/>
<dbReference type="PANTHER" id="PTHR46831">
    <property type="entry name" value="ZINC FINGER MYND DOMAIN-CONTAINING PROTEIN 19"/>
    <property type="match status" value="1"/>
</dbReference>
<evidence type="ECO:0000256" key="2">
    <source>
        <dbReference type="ARBA" id="ARBA00022771"/>
    </source>
</evidence>
<dbReference type="PROSITE" id="PS50865">
    <property type="entry name" value="ZF_MYND_2"/>
    <property type="match status" value="1"/>
</dbReference>
<dbReference type="GO" id="GO:0005737">
    <property type="term" value="C:cytoplasm"/>
    <property type="evidence" value="ECO:0007669"/>
    <property type="project" value="TreeGrafter"/>
</dbReference>
<dbReference type="Gene3D" id="3.90.75.20">
    <property type="match status" value="1"/>
</dbReference>
<reference evidence="6" key="1">
    <citation type="submission" date="2012-11" db="EMBL/GenBank/DDBJ databases">
        <authorList>
            <person name="Lucero-Rivera Y.E."/>
            <person name="Tovar-Ramirez D."/>
        </authorList>
    </citation>
    <scope>NUCLEOTIDE SEQUENCE</scope>
    <source>
        <tissue evidence="6">Salivary gland</tissue>
    </source>
</reference>
<dbReference type="GO" id="GO:0045202">
    <property type="term" value="C:synapse"/>
    <property type="evidence" value="ECO:0007669"/>
    <property type="project" value="TreeGrafter"/>
</dbReference>
<dbReference type="Pfam" id="PF13392">
    <property type="entry name" value="HNH_3"/>
    <property type="match status" value="1"/>
</dbReference>
<protein>
    <recommendedName>
        <fullName evidence="5">MYND-type domain-containing protein</fullName>
    </recommendedName>
</protein>
<feature type="non-terminal residue" evidence="6">
    <location>
        <position position="1"/>
    </location>
</feature>
<dbReference type="InterPro" id="IPR032978">
    <property type="entry name" value="ZMYND19"/>
</dbReference>
<dbReference type="AlphaFoldDB" id="L7MID9"/>
<evidence type="ECO:0000313" key="6">
    <source>
        <dbReference type="EMBL" id="JAA63562.1"/>
    </source>
</evidence>
<evidence type="ECO:0000256" key="3">
    <source>
        <dbReference type="ARBA" id="ARBA00022833"/>
    </source>
</evidence>
<dbReference type="GO" id="GO:0016020">
    <property type="term" value="C:membrane"/>
    <property type="evidence" value="ECO:0007669"/>
    <property type="project" value="TreeGrafter"/>
</dbReference>
<reference evidence="6" key="2">
    <citation type="journal article" date="2015" name="J. Proteomics">
        <title>Sexual differences in the sialomes of the zebra tick, Rhipicephalus pulchellus.</title>
        <authorList>
            <person name="Tan A.W."/>
            <person name="Francischetti I.M."/>
            <person name="Slovak M."/>
            <person name="Kini R.M."/>
            <person name="Ribeiro J.M."/>
        </authorList>
    </citation>
    <scope>NUCLEOTIDE SEQUENCE</scope>
    <source>
        <tissue evidence="6">Salivary gland</tissue>
    </source>
</reference>
<dbReference type="EMBL" id="GACK01001472">
    <property type="protein sequence ID" value="JAA63562.1"/>
    <property type="molecule type" value="mRNA"/>
</dbReference>
<keyword evidence="2 4" id="KW-0863">Zinc-finger</keyword>
<dbReference type="GO" id="GO:0008270">
    <property type="term" value="F:zinc ion binding"/>
    <property type="evidence" value="ECO:0007669"/>
    <property type="project" value="UniProtKB-KW"/>
</dbReference>
<organism evidence="6">
    <name type="scientific">Rhipicephalus pulchellus</name>
    <name type="common">Yellow backed tick</name>
    <name type="synonym">Dermacentor pulchellus</name>
    <dbReference type="NCBI Taxonomy" id="72859"/>
    <lineage>
        <taxon>Eukaryota</taxon>
        <taxon>Metazoa</taxon>
        <taxon>Ecdysozoa</taxon>
        <taxon>Arthropoda</taxon>
        <taxon>Chelicerata</taxon>
        <taxon>Arachnida</taxon>
        <taxon>Acari</taxon>
        <taxon>Parasitiformes</taxon>
        <taxon>Ixodida</taxon>
        <taxon>Ixodoidea</taxon>
        <taxon>Ixodidae</taxon>
        <taxon>Rhipicephalinae</taxon>
        <taxon>Rhipicephalus</taxon>
        <taxon>Rhipicephalus</taxon>
    </lineage>
</organism>
<dbReference type="SUPFAM" id="SSF54060">
    <property type="entry name" value="His-Me finger endonucleases"/>
    <property type="match status" value="1"/>
</dbReference>
<dbReference type="PANTHER" id="PTHR46831:SF1">
    <property type="entry name" value="ZINC FINGER MYND DOMAIN-CONTAINING PROTEIN 19"/>
    <property type="match status" value="1"/>
</dbReference>
<evidence type="ECO:0000256" key="4">
    <source>
        <dbReference type="PROSITE-ProRule" id="PRU00134"/>
    </source>
</evidence>
<dbReference type="Gene3D" id="6.10.140.2220">
    <property type="match status" value="1"/>
</dbReference>
<dbReference type="InterPro" id="IPR044925">
    <property type="entry name" value="His-Me_finger_sf"/>
</dbReference>
<dbReference type="SUPFAM" id="SSF144232">
    <property type="entry name" value="HIT/MYND zinc finger-like"/>
    <property type="match status" value="1"/>
</dbReference>
<evidence type="ECO:0000259" key="5">
    <source>
        <dbReference type="PROSITE" id="PS50865"/>
    </source>
</evidence>
<keyword evidence="3" id="KW-0862">Zinc</keyword>
<evidence type="ECO:0000256" key="1">
    <source>
        <dbReference type="ARBA" id="ARBA00022723"/>
    </source>
</evidence>
<dbReference type="Pfam" id="PF01753">
    <property type="entry name" value="zf-MYND"/>
    <property type="match status" value="1"/>
</dbReference>
<accession>L7MID9</accession>
<feature type="domain" description="MYND-type" evidence="5">
    <location>
        <begin position="236"/>
        <end position="274"/>
    </location>
</feature>